<gene>
    <name evidence="1" type="ORF">COW11_06540</name>
</gene>
<evidence type="ECO:0000313" key="1">
    <source>
        <dbReference type="EMBL" id="PIW65824.1"/>
    </source>
</evidence>
<evidence type="ECO:0000313" key="2">
    <source>
        <dbReference type="Proteomes" id="UP000231267"/>
    </source>
</evidence>
<comment type="caution">
    <text evidence="1">The sequence shown here is derived from an EMBL/GenBank/DDBJ whole genome shotgun (WGS) entry which is preliminary data.</text>
</comment>
<dbReference type="Proteomes" id="UP000231267">
    <property type="component" value="Unassembled WGS sequence"/>
</dbReference>
<name>A0A2J0LG38_9BACT</name>
<organism evidence="1 2">
    <name type="scientific">Candidatus Taenaricola geysiri</name>
    <dbReference type="NCBI Taxonomy" id="1974752"/>
    <lineage>
        <taxon>Bacteria</taxon>
        <taxon>Pseudomonadati</taxon>
        <taxon>Candidatus Omnitrophota</taxon>
        <taxon>Candidatus Taenaricola</taxon>
    </lineage>
</organism>
<accession>A0A2J0LG38</accession>
<dbReference type="InterPro" id="IPR038177">
    <property type="entry name" value="IAT_beta_sf"/>
</dbReference>
<dbReference type="Gene3D" id="2.40.160.160">
    <property type="entry name" value="Inverse autotransporter, beta-domain"/>
    <property type="match status" value="1"/>
</dbReference>
<protein>
    <submittedName>
        <fullName evidence="1">Uncharacterized protein</fullName>
    </submittedName>
</protein>
<dbReference type="AlphaFoldDB" id="A0A2J0LG38"/>
<proteinExistence type="predicted"/>
<reference evidence="1 2" key="1">
    <citation type="submission" date="2017-09" db="EMBL/GenBank/DDBJ databases">
        <title>Depth-based differentiation of microbial function through sediment-hosted aquifers and enrichment of novel symbionts in the deep terrestrial subsurface.</title>
        <authorList>
            <person name="Probst A.J."/>
            <person name="Ladd B."/>
            <person name="Jarett J.K."/>
            <person name="Geller-Mcgrath D.E."/>
            <person name="Sieber C.M."/>
            <person name="Emerson J.B."/>
            <person name="Anantharaman K."/>
            <person name="Thomas B.C."/>
            <person name="Malmstrom R."/>
            <person name="Stieglmeier M."/>
            <person name="Klingl A."/>
            <person name="Woyke T."/>
            <person name="Ryan C.M."/>
            <person name="Banfield J.F."/>
        </authorList>
    </citation>
    <scope>NUCLEOTIDE SEQUENCE [LARGE SCALE GENOMIC DNA]</scope>
    <source>
        <strain evidence="1">CG12_big_fil_rev_8_21_14_0_65_43_15</strain>
    </source>
</reference>
<dbReference type="EMBL" id="PFGP01000145">
    <property type="protein sequence ID" value="PIW65824.1"/>
    <property type="molecule type" value="Genomic_DNA"/>
</dbReference>
<sequence length="140" mass="16295">MKNSAFLTLTAELGLGAPLPYLPWLKFYTSGFRYDYKKASDREGWKTRLEAKLNECITLEFYTWDDNKGEQEYGGRLRVNIAFDKMADFKEAFKFSDEPFPKRNLTEETLIPVERNFDIVVESWTENKNGNVTVSIGRTN</sequence>